<evidence type="ECO:0000256" key="6">
    <source>
        <dbReference type="ARBA" id="ARBA00022801"/>
    </source>
</evidence>
<feature type="compositionally biased region" description="Basic and acidic residues" evidence="13">
    <location>
        <begin position="837"/>
        <end position="884"/>
    </location>
</feature>
<evidence type="ECO:0000256" key="13">
    <source>
        <dbReference type="SAM" id="MobiDB-lite"/>
    </source>
</evidence>
<keyword evidence="5" id="KW-0479">Metal-binding</keyword>
<comment type="catalytic activity">
    <reaction evidence="11">
        <text>O-phospho-L-threonyl-[protein] + H2O = L-threonyl-[protein] + phosphate</text>
        <dbReference type="Rhea" id="RHEA:47004"/>
        <dbReference type="Rhea" id="RHEA-COMP:11060"/>
        <dbReference type="Rhea" id="RHEA-COMP:11605"/>
        <dbReference type="ChEBI" id="CHEBI:15377"/>
        <dbReference type="ChEBI" id="CHEBI:30013"/>
        <dbReference type="ChEBI" id="CHEBI:43474"/>
        <dbReference type="ChEBI" id="CHEBI:61977"/>
        <dbReference type="EC" id="3.1.3.16"/>
    </reaction>
</comment>
<evidence type="ECO:0000256" key="9">
    <source>
        <dbReference type="ARBA" id="ARBA00023211"/>
    </source>
</evidence>
<feature type="compositionally biased region" description="Low complexity" evidence="13">
    <location>
        <begin position="967"/>
        <end position="977"/>
    </location>
</feature>
<feature type="region of interest" description="Disordered" evidence="13">
    <location>
        <begin position="158"/>
        <end position="195"/>
    </location>
</feature>
<dbReference type="InterPro" id="IPR015655">
    <property type="entry name" value="PP2C"/>
</dbReference>
<dbReference type="AlphaFoldDB" id="A0A0G4HYW8"/>
<evidence type="ECO:0000256" key="8">
    <source>
        <dbReference type="ARBA" id="ARBA00022912"/>
    </source>
</evidence>
<dbReference type="EC" id="3.1.3.16" evidence="4"/>
<sequence>MGSGFSAPDKRKECVDGGRVNLRYGACSMQGWRFTMEDAHACLPHLDHTHAPDPETHPVRQKERKDANKRYLPKPGPPSKRADELSDTAFFGVFDGHGGAEVAHFVARNLPVRFTSHPDFHNGNFHIAIFKAFLLTDYDLNYPTGAAELREIRQNLLTQHQRRERRSSSDKDTDEAARDGGDSRQGSSHSPSSLSSGWHWWPFGSSSSRSASAGPRGGGAHSGGTPSCKVMGCTATCCFLKGRELLVANCGDSRIVLCKSDGTPRALTVDHKANLPSELQRIHKAGGFVTHPGGRVNGNLNLTRAFGDWNYKANSSKGLEQQIITSAPDIVRIRLADDDEFIVLACDGVWEVKSNEFICDFIRRRIDTAPSYSSILDELFELTISRDPVASLGAGCDNMTAVIVDLKPERRSVPKRVDPPPISSSAPPELMEREGGSGAAVLPPNLAVGGETRKGSGGKDSSEESLGLGLSGSTDTSSSSTAVPSLPPSRPRKGVGRGLGSSGESSVNPSGYFGSALTGDSLTASTADFTPSASASAPTPFAEAGAESSGALGMVRGTGGKLGGEREGERGEGRCAVRDRGGSVSSSSSSVVVEGDEGDLPANGGPVAIRNSQQKEGKRERERGGGDSSEAPSGSHVEGPSPPMMTGWQREEPPRPCRRGSAGCVGEGAAGVGVGQCIQGGKGKAVLEEVGGPEGNQGDGEARGQPYSQHSSLDSSLPPRTPVSRRLRETEKEKERENGREAKTPSASFIDRTLREGGREEREREGRLLQSPCLPFTLDDSARSSSALFDVGGEKERGANLPAENEEKEKGQHDFALSKERQEEEWRPASIPADPTETFREGDLRDRGEGRGRSKEKDKEVPSRTSRPSETREGGVEGAEKEKGQAGTMTQQPKDPNHGLPCAPPLIRVDTPVENDSTPNSRQVDSNSNSSNRAPSGDTDDGQRVIPPSSCSADCGAGRNQLSSSSVAAAAAANVGNTDGGDGDETEETAAEETAGRGRTKVEAALKSKDTSITL</sequence>
<dbReference type="CDD" id="cd00143">
    <property type="entry name" value="PP2Cc"/>
    <property type="match status" value="1"/>
</dbReference>
<dbReference type="SMART" id="SM00332">
    <property type="entry name" value="PP2Cc"/>
    <property type="match status" value="1"/>
</dbReference>
<evidence type="ECO:0000259" key="14">
    <source>
        <dbReference type="PROSITE" id="PS51746"/>
    </source>
</evidence>
<evidence type="ECO:0000256" key="5">
    <source>
        <dbReference type="ARBA" id="ARBA00022723"/>
    </source>
</evidence>
<dbReference type="Gene3D" id="3.60.40.10">
    <property type="entry name" value="PPM-type phosphatase domain"/>
    <property type="match status" value="1"/>
</dbReference>
<feature type="compositionally biased region" description="Low complexity" evidence="13">
    <location>
        <begin position="583"/>
        <end position="593"/>
    </location>
</feature>
<evidence type="ECO:0000256" key="11">
    <source>
        <dbReference type="ARBA" id="ARBA00048336"/>
    </source>
</evidence>
<feature type="compositionally biased region" description="Polar residues" evidence="13">
    <location>
        <begin position="914"/>
        <end position="934"/>
    </location>
</feature>
<feature type="compositionally biased region" description="Basic and acidic residues" evidence="13">
    <location>
        <begin position="805"/>
        <end position="827"/>
    </location>
</feature>
<comment type="cofactor">
    <cofactor evidence="1">
        <name>Mn(2+)</name>
        <dbReference type="ChEBI" id="CHEBI:29035"/>
    </cofactor>
</comment>
<evidence type="ECO:0000256" key="12">
    <source>
        <dbReference type="RuleBase" id="RU003465"/>
    </source>
</evidence>
<comment type="similarity">
    <text evidence="3 12">Belongs to the PP2C family.</text>
</comment>
<feature type="region of interest" description="Disordered" evidence="13">
    <location>
        <begin position="412"/>
        <end position="1015"/>
    </location>
</feature>
<feature type="compositionally biased region" description="Low complexity" evidence="13">
    <location>
        <begin position="186"/>
        <end position="195"/>
    </location>
</feature>
<organism evidence="15">
    <name type="scientific">Chromera velia CCMP2878</name>
    <dbReference type="NCBI Taxonomy" id="1169474"/>
    <lineage>
        <taxon>Eukaryota</taxon>
        <taxon>Sar</taxon>
        <taxon>Alveolata</taxon>
        <taxon>Colpodellida</taxon>
        <taxon>Chromeraceae</taxon>
        <taxon>Chromera</taxon>
    </lineage>
</organism>
<evidence type="ECO:0000256" key="2">
    <source>
        <dbReference type="ARBA" id="ARBA00004170"/>
    </source>
</evidence>
<dbReference type="GO" id="GO:0046872">
    <property type="term" value="F:metal ion binding"/>
    <property type="evidence" value="ECO:0007669"/>
    <property type="project" value="UniProtKB-KW"/>
</dbReference>
<dbReference type="InterPro" id="IPR000222">
    <property type="entry name" value="PP2C_BS"/>
</dbReference>
<accession>A0A0G4HYW8</accession>
<gene>
    <name evidence="15" type="ORF">Cvel_9587</name>
</gene>
<dbReference type="SUPFAM" id="SSF81606">
    <property type="entry name" value="PP2C-like"/>
    <property type="match status" value="1"/>
</dbReference>
<feature type="compositionally biased region" description="Low complexity" evidence="13">
    <location>
        <begin position="464"/>
        <end position="481"/>
    </location>
</feature>
<dbReference type="PANTHER" id="PTHR13832">
    <property type="entry name" value="PROTEIN PHOSPHATASE 2C"/>
    <property type="match status" value="1"/>
</dbReference>
<feature type="region of interest" description="Disordered" evidence="13">
    <location>
        <begin position="47"/>
        <end position="84"/>
    </location>
</feature>
<name>A0A0G4HYW8_9ALVE</name>
<evidence type="ECO:0000256" key="4">
    <source>
        <dbReference type="ARBA" id="ARBA00013081"/>
    </source>
</evidence>
<dbReference type="PROSITE" id="PS01032">
    <property type="entry name" value="PPM_1"/>
    <property type="match status" value="1"/>
</dbReference>
<feature type="compositionally biased region" description="Basic and acidic residues" evidence="13">
    <location>
        <begin position="166"/>
        <end position="182"/>
    </location>
</feature>
<feature type="compositionally biased region" description="Basic and acidic residues" evidence="13">
    <location>
        <begin position="726"/>
        <end position="743"/>
    </location>
</feature>
<feature type="compositionally biased region" description="Polar residues" evidence="13">
    <location>
        <begin position="706"/>
        <end position="715"/>
    </location>
</feature>
<dbReference type="PROSITE" id="PS51746">
    <property type="entry name" value="PPM_2"/>
    <property type="match status" value="1"/>
</dbReference>
<feature type="compositionally biased region" description="Basic and acidic residues" evidence="13">
    <location>
        <begin position="613"/>
        <end position="625"/>
    </location>
</feature>
<dbReference type="GO" id="GO:0004722">
    <property type="term" value="F:protein serine/threonine phosphatase activity"/>
    <property type="evidence" value="ECO:0007669"/>
    <property type="project" value="UniProtKB-EC"/>
</dbReference>
<comment type="catalytic activity">
    <reaction evidence="10">
        <text>O-phospho-L-seryl-[protein] + H2O = L-seryl-[protein] + phosphate</text>
        <dbReference type="Rhea" id="RHEA:20629"/>
        <dbReference type="Rhea" id="RHEA-COMP:9863"/>
        <dbReference type="Rhea" id="RHEA-COMP:11604"/>
        <dbReference type="ChEBI" id="CHEBI:15377"/>
        <dbReference type="ChEBI" id="CHEBI:29999"/>
        <dbReference type="ChEBI" id="CHEBI:43474"/>
        <dbReference type="ChEBI" id="CHEBI:83421"/>
        <dbReference type="EC" id="3.1.3.16"/>
    </reaction>
</comment>
<dbReference type="GO" id="GO:0016020">
    <property type="term" value="C:membrane"/>
    <property type="evidence" value="ECO:0007669"/>
    <property type="project" value="UniProtKB-SubCell"/>
</dbReference>
<feature type="compositionally biased region" description="Basic and acidic residues" evidence="13">
    <location>
        <begin position="994"/>
        <end position="1015"/>
    </location>
</feature>
<feature type="compositionally biased region" description="Gly residues" evidence="13">
    <location>
        <begin position="663"/>
        <end position="683"/>
    </location>
</feature>
<dbReference type="Pfam" id="PF00481">
    <property type="entry name" value="PP2C"/>
    <property type="match status" value="1"/>
</dbReference>
<dbReference type="PANTHER" id="PTHR13832:SF803">
    <property type="entry name" value="PROTEIN PHOSPHATASE 1G"/>
    <property type="match status" value="1"/>
</dbReference>
<protein>
    <recommendedName>
        <fullName evidence="4">protein-serine/threonine phosphatase</fullName>
        <ecNumber evidence="4">3.1.3.16</ecNumber>
    </recommendedName>
</protein>
<reference evidence="15" key="1">
    <citation type="submission" date="2014-11" db="EMBL/GenBank/DDBJ databases">
        <authorList>
            <person name="Otto D Thomas"/>
            <person name="Naeem Raeece"/>
        </authorList>
    </citation>
    <scope>NUCLEOTIDE SEQUENCE</scope>
</reference>
<keyword evidence="7" id="KW-0460">Magnesium</keyword>
<dbReference type="VEuPathDB" id="CryptoDB:Cvel_9587"/>
<keyword evidence="6 12" id="KW-0378">Hydrolase</keyword>
<feature type="compositionally biased region" description="Acidic residues" evidence="13">
    <location>
        <begin position="981"/>
        <end position="991"/>
    </location>
</feature>
<dbReference type="InterPro" id="IPR001932">
    <property type="entry name" value="PPM-type_phosphatase-like_dom"/>
</dbReference>
<feature type="compositionally biased region" description="Basic and acidic residues" evidence="13">
    <location>
        <begin position="752"/>
        <end position="767"/>
    </location>
</feature>
<feature type="compositionally biased region" description="Basic and acidic residues" evidence="13">
    <location>
        <begin position="563"/>
        <end position="581"/>
    </location>
</feature>
<keyword evidence="9" id="KW-0464">Manganese</keyword>
<feature type="domain" description="PPM-type phosphatase" evidence="14">
    <location>
        <begin position="23"/>
        <end position="406"/>
    </location>
</feature>
<feature type="compositionally biased region" description="Low complexity" evidence="13">
    <location>
        <begin position="523"/>
        <end position="551"/>
    </location>
</feature>
<evidence type="ECO:0000313" key="15">
    <source>
        <dbReference type="EMBL" id="CEM49741.1"/>
    </source>
</evidence>
<evidence type="ECO:0000256" key="3">
    <source>
        <dbReference type="ARBA" id="ARBA00006702"/>
    </source>
</evidence>
<dbReference type="InterPro" id="IPR036457">
    <property type="entry name" value="PPM-type-like_dom_sf"/>
</dbReference>
<evidence type="ECO:0000256" key="10">
    <source>
        <dbReference type="ARBA" id="ARBA00047761"/>
    </source>
</evidence>
<keyword evidence="8 12" id="KW-0904">Protein phosphatase</keyword>
<evidence type="ECO:0000256" key="1">
    <source>
        <dbReference type="ARBA" id="ARBA00001936"/>
    </source>
</evidence>
<evidence type="ECO:0000256" key="7">
    <source>
        <dbReference type="ARBA" id="ARBA00022842"/>
    </source>
</evidence>
<comment type="subcellular location">
    <subcellularLocation>
        <location evidence="2">Membrane</location>
        <topology evidence="2">Peripheral membrane protein</topology>
    </subcellularLocation>
</comment>
<feature type="compositionally biased region" description="Basic and acidic residues" evidence="13">
    <location>
        <begin position="47"/>
        <end position="69"/>
    </location>
</feature>
<proteinExistence type="inferred from homology"/>
<dbReference type="EMBL" id="CDMZ01004437">
    <property type="protein sequence ID" value="CEM49741.1"/>
    <property type="molecule type" value="Genomic_DNA"/>
</dbReference>